<dbReference type="Proteomes" id="UP000799755">
    <property type="component" value="Unassembled WGS sequence"/>
</dbReference>
<keyword evidence="2" id="KW-1185">Reference proteome</keyword>
<gene>
    <name evidence="1" type="ORF">BDR25DRAFT_255722</name>
</gene>
<sequence>MAEKKRKRHDDRSERPSKKTTSVQLPSRVTVDLVRNSEPLGPVLASTPGLSFPSKISLKPYKYNRILPDQDSSSSYELLLQSSSHPRLDYTAREEKDGSSDSLLKDYIGVFDPATGKLQVVEVHKVTVRSTLRSETDELREEYERITAQKESMTARRHALATEFGSKKSKKAIAGITENAIARGRPGETNGTPGDDAVASVVLQAMSTSAMPTKEDLQSLVNDSKPRPKANLAAEYPSGVYSIDTIVGKELMGMIAVKDWVEAAESGNPVNVHSRFVAKRIVKLVKSKEIQKLKILRFILLCMDFNAALKTKGKGAKQVPFKDKLLPLMGEGVSPPVVDAIRRNFASENNDMTRWHIDNMMTHIAAASLIVDNFEVDVSDLREDLKLENKEIKQYFHEIGCRVVQPTETERAKLKISKAEAVNHFIAKLKIPLAFPKISSGKRKR</sequence>
<accession>A0ACB6R4M7</accession>
<protein>
    <submittedName>
        <fullName evidence="1">DNA-directed RNA polymeras-like protein I 49 kDa polypeptide</fullName>
    </submittedName>
</protein>
<name>A0ACB6R4M7_9PLEO</name>
<evidence type="ECO:0000313" key="1">
    <source>
        <dbReference type="EMBL" id="KAF2474101.1"/>
    </source>
</evidence>
<evidence type="ECO:0000313" key="2">
    <source>
        <dbReference type="Proteomes" id="UP000799755"/>
    </source>
</evidence>
<proteinExistence type="predicted"/>
<reference evidence="1" key="1">
    <citation type="journal article" date="2020" name="Stud. Mycol.">
        <title>101 Dothideomycetes genomes: a test case for predicting lifestyles and emergence of pathogens.</title>
        <authorList>
            <person name="Haridas S."/>
            <person name="Albert R."/>
            <person name="Binder M."/>
            <person name="Bloem J."/>
            <person name="Labutti K."/>
            <person name="Salamov A."/>
            <person name="Andreopoulos B."/>
            <person name="Baker S."/>
            <person name="Barry K."/>
            <person name="Bills G."/>
            <person name="Bluhm B."/>
            <person name="Cannon C."/>
            <person name="Castanera R."/>
            <person name="Culley D."/>
            <person name="Daum C."/>
            <person name="Ezra D."/>
            <person name="Gonzalez J."/>
            <person name="Henrissat B."/>
            <person name="Kuo A."/>
            <person name="Liang C."/>
            <person name="Lipzen A."/>
            <person name="Lutzoni F."/>
            <person name="Magnuson J."/>
            <person name="Mondo S."/>
            <person name="Nolan M."/>
            <person name="Ohm R."/>
            <person name="Pangilinan J."/>
            <person name="Park H.-J."/>
            <person name="Ramirez L."/>
            <person name="Alfaro M."/>
            <person name="Sun H."/>
            <person name="Tritt A."/>
            <person name="Yoshinaga Y."/>
            <person name="Zwiers L.-H."/>
            <person name="Turgeon B."/>
            <person name="Goodwin S."/>
            <person name="Spatafora J."/>
            <person name="Crous P."/>
            <person name="Grigoriev I."/>
        </authorList>
    </citation>
    <scope>NUCLEOTIDE SEQUENCE</scope>
    <source>
        <strain evidence="1">ATCC 200398</strain>
    </source>
</reference>
<organism evidence="1 2">
    <name type="scientific">Lindgomyces ingoldianus</name>
    <dbReference type="NCBI Taxonomy" id="673940"/>
    <lineage>
        <taxon>Eukaryota</taxon>
        <taxon>Fungi</taxon>
        <taxon>Dikarya</taxon>
        <taxon>Ascomycota</taxon>
        <taxon>Pezizomycotina</taxon>
        <taxon>Dothideomycetes</taxon>
        <taxon>Pleosporomycetidae</taxon>
        <taxon>Pleosporales</taxon>
        <taxon>Lindgomycetaceae</taxon>
        <taxon>Lindgomyces</taxon>
    </lineage>
</organism>
<comment type="caution">
    <text evidence="1">The sequence shown here is derived from an EMBL/GenBank/DDBJ whole genome shotgun (WGS) entry which is preliminary data.</text>
</comment>
<dbReference type="EMBL" id="MU003498">
    <property type="protein sequence ID" value="KAF2474101.1"/>
    <property type="molecule type" value="Genomic_DNA"/>
</dbReference>